<reference evidence="1" key="1">
    <citation type="submission" date="2021-03" db="EMBL/GenBank/DDBJ databases">
        <title>Draft genome sequence of rust myrtle Austropuccinia psidii MF-1, a brazilian biotype.</title>
        <authorList>
            <person name="Quecine M.C."/>
            <person name="Pachon D.M.R."/>
            <person name="Bonatelli M.L."/>
            <person name="Correr F.H."/>
            <person name="Franceschini L.M."/>
            <person name="Leite T.F."/>
            <person name="Margarido G.R.A."/>
            <person name="Almeida C.A."/>
            <person name="Ferrarezi J.A."/>
            <person name="Labate C.A."/>
        </authorList>
    </citation>
    <scope>NUCLEOTIDE SEQUENCE</scope>
    <source>
        <strain evidence="1">MF-1</strain>
    </source>
</reference>
<keyword evidence="2" id="KW-1185">Reference proteome</keyword>
<dbReference type="AlphaFoldDB" id="A0A9Q3BTT1"/>
<organism evidence="1 2">
    <name type="scientific">Austropuccinia psidii MF-1</name>
    <dbReference type="NCBI Taxonomy" id="1389203"/>
    <lineage>
        <taxon>Eukaryota</taxon>
        <taxon>Fungi</taxon>
        <taxon>Dikarya</taxon>
        <taxon>Basidiomycota</taxon>
        <taxon>Pucciniomycotina</taxon>
        <taxon>Pucciniomycetes</taxon>
        <taxon>Pucciniales</taxon>
        <taxon>Sphaerophragmiaceae</taxon>
        <taxon>Austropuccinia</taxon>
    </lineage>
</organism>
<proteinExistence type="predicted"/>
<dbReference type="OrthoDB" id="430476at2759"/>
<comment type="caution">
    <text evidence="1">The sequence shown here is derived from an EMBL/GenBank/DDBJ whole genome shotgun (WGS) entry which is preliminary data.</text>
</comment>
<sequence length="95" mass="11005">MFLLKSARKAPELSRIKIIRPQHPTLILSELNTNNILPYSRRSNTILVTPATEAPRSFREAQDSVNKSKWAYAISEKLLEMEIQQVWDIIDIDLK</sequence>
<name>A0A9Q3BTT1_9BASI</name>
<evidence type="ECO:0000313" key="2">
    <source>
        <dbReference type="Proteomes" id="UP000765509"/>
    </source>
</evidence>
<evidence type="ECO:0000313" key="1">
    <source>
        <dbReference type="EMBL" id="MBW0472259.1"/>
    </source>
</evidence>
<protein>
    <submittedName>
        <fullName evidence="1">Uncharacterized protein</fullName>
    </submittedName>
</protein>
<gene>
    <name evidence="1" type="ORF">O181_011974</name>
</gene>
<dbReference type="EMBL" id="AVOT02003028">
    <property type="protein sequence ID" value="MBW0472259.1"/>
    <property type="molecule type" value="Genomic_DNA"/>
</dbReference>
<accession>A0A9Q3BTT1</accession>
<dbReference type="Proteomes" id="UP000765509">
    <property type="component" value="Unassembled WGS sequence"/>
</dbReference>